<name>A0A915Z1V4_9GLOM</name>
<reference evidence="1" key="1">
    <citation type="submission" date="2020-05" db="EMBL/GenBank/DDBJ databases">
        <authorList>
            <person name="Rincon C."/>
            <person name="Sanders R I."/>
            <person name="Robbins C."/>
            <person name="Chaturvedi A."/>
        </authorList>
    </citation>
    <scope>NUCLEOTIDE SEQUENCE</scope>
    <source>
        <strain evidence="1">CHB12</strain>
    </source>
</reference>
<gene>
    <name evidence="1" type="ORF">CHRIB12_LOCUS6875</name>
</gene>
<evidence type="ECO:0000313" key="1">
    <source>
        <dbReference type="EMBL" id="CAB5357461.1"/>
    </source>
</evidence>
<comment type="caution">
    <text evidence="1">The sequence shown here is derived from an EMBL/GenBank/DDBJ whole genome shotgun (WGS) entry which is preliminary data.</text>
</comment>
<dbReference type="AlphaFoldDB" id="A0A915Z1V4"/>
<accession>A0A915Z1V4</accession>
<sequence length="75" mass="8348">MILGALGLAGGAFEKLKFAINPTQVPSLSTSQRVEWLENRILELENILTDVLNPSALQIMRYVLSRSESNFGNDR</sequence>
<proteinExistence type="predicted"/>
<protein>
    <submittedName>
        <fullName evidence="1">Uncharacterized protein</fullName>
    </submittedName>
</protein>
<dbReference type="EMBL" id="CAGKOT010000011">
    <property type="protein sequence ID" value="CAB5357461.1"/>
    <property type="molecule type" value="Genomic_DNA"/>
</dbReference>
<dbReference type="Proteomes" id="UP000684084">
    <property type="component" value="Unassembled WGS sequence"/>
</dbReference>
<organism evidence="1 2">
    <name type="scientific">Rhizophagus irregularis</name>
    <dbReference type="NCBI Taxonomy" id="588596"/>
    <lineage>
        <taxon>Eukaryota</taxon>
        <taxon>Fungi</taxon>
        <taxon>Fungi incertae sedis</taxon>
        <taxon>Mucoromycota</taxon>
        <taxon>Glomeromycotina</taxon>
        <taxon>Glomeromycetes</taxon>
        <taxon>Glomerales</taxon>
        <taxon>Glomeraceae</taxon>
        <taxon>Rhizophagus</taxon>
    </lineage>
</organism>
<evidence type="ECO:0000313" key="2">
    <source>
        <dbReference type="Proteomes" id="UP000684084"/>
    </source>
</evidence>